<comment type="caution">
    <text evidence="1">The sequence shown here is derived from an EMBL/GenBank/DDBJ whole genome shotgun (WGS) entry which is preliminary data.</text>
</comment>
<evidence type="ECO:0000313" key="2">
    <source>
        <dbReference type="Proteomes" id="UP000789570"/>
    </source>
</evidence>
<gene>
    <name evidence="1" type="ORF">FCALED_LOCUS11246</name>
</gene>
<evidence type="ECO:0000313" key="1">
    <source>
        <dbReference type="EMBL" id="CAG8654587.1"/>
    </source>
</evidence>
<reference evidence="1" key="1">
    <citation type="submission" date="2021-06" db="EMBL/GenBank/DDBJ databases">
        <authorList>
            <person name="Kallberg Y."/>
            <person name="Tangrot J."/>
            <person name="Rosling A."/>
        </authorList>
    </citation>
    <scope>NUCLEOTIDE SEQUENCE</scope>
    <source>
        <strain evidence="1">UK204</strain>
    </source>
</reference>
<protein>
    <submittedName>
        <fullName evidence="1">3501_t:CDS:1</fullName>
    </submittedName>
</protein>
<keyword evidence="2" id="KW-1185">Reference proteome</keyword>
<accession>A0A9N9DVN2</accession>
<dbReference type="EMBL" id="CAJVPQ010004580">
    <property type="protein sequence ID" value="CAG8654587.1"/>
    <property type="molecule type" value="Genomic_DNA"/>
</dbReference>
<dbReference type="Proteomes" id="UP000789570">
    <property type="component" value="Unassembled WGS sequence"/>
</dbReference>
<feature type="non-terminal residue" evidence="1">
    <location>
        <position position="1"/>
    </location>
</feature>
<name>A0A9N9DVN2_9GLOM</name>
<dbReference type="AlphaFoldDB" id="A0A9N9DVN2"/>
<proteinExistence type="predicted"/>
<organism evidence="1 2">
    <name type="scientific">Funneliformis caledonium</name>
    <dbReference type="NCBI Taxonomy" id="1117310"/>
    <lineage>
        <taxon>Eukaryota</taxon>
        <taxon>Fungi</taxon>
        <taxon>Fungi incertae sedis</taxon>
        <taxon>Mucoromycota</taxon>
        <taxon>Glomeromycotina</taxon>
        <taxon>Glomeromycetes</taxon>
        <taxon>Glomerales</taxon>
        <taxon>Glomeraceae</taxon>
        <taxon>Funneliformis</taxon>
    </lineage>
</organism>
<sequence>YDSIMEDGVYLKTYSDFVIDADIYKVILKVDEYQHKKRKYNCEVKRMWNIMQALGISTLFICYNPDSYIFNGITKDSNDREKTKIVNVFE</sequence>